<dbReference type="AlphaFoldDB" id="T0YT11"/>
<dbReference type="InterPro" id="IPR003439">
    <property type="entry name" value="ABC_transporter-like_ATP-bd"/>
</dbReference>
<reference evidence="2" key="1">
    <citation type="submission" date="2013-08" db="EMBL/GenBank/DDBJ databases">
        <authorList>
            <person name="Mendez C."/>
            <person name="Richter M."/>
            <person name="Ferrer M."/>
            <person name="Sanchez J."/>
        </authorList>
    </citation>
    <scope>NUCLEOTIDE SEQUENCE</scope>
</reference>
<proteinExistence type="predicted"/>
<dbReference type="EMBL" id="AUZZ01008797">
    <property type="protein sequence ID" value="EQD36298.1"/>
    <property type="molecule type" value="Genomic_DNA"/>
</dbReference>
<evidence type="ECO:0000259" key="1">
    <source>
        <dbReference type="PROSITE" id="PS50893"/>
    </source>
</evidence>
<dbReference type="PROSITE" id="PS00211">
    <property type="entry name" value="ABC_TRANSPORTER_1"/>
    <property type="match status" value="1"/>
</dbReference>
<dbReference type="Pfam" id="PF00005">
    <property type="entry name" value="ABC_tran"/>
    <property type="match status" value="1"/>
</dbReference>
<dbReference type="GO" id="GO:0016887">
    <property type="term" value="F:ATP hydrolysis activity"/>
    <property type="evidence" value="ECO:0007669"/>
    <property type="project" value="InterPro"/>
</dbReference>
<reference evidence="2" key="2">
    <citation type="journal article" date="2014" name="ISME J.">
        <title>Microbial stratification in low pH oxic and suboxic macroscopic growths along an acid mine drainage.</title>
        <authorList>
            <person name="Mendez-Garcia C."/>
            <person name="Mesa V."/>
            <person name="Sprenger R.R."/>
            <person name="Richter M."/>
            <person name="Diez M.S."/>
            <person name="Solano J."/>
            <person name="Bargiela R."/>
            <person name="Golyshina O.V."/>
            <person name="Manteca A."/>
            <person name="Ramos J.L."/>
            <person name="Gallego J.R."/>
            <person name="Llorente I."/>
            <person name="Martins Dos Santos V.A."/>
            <person name="Jensen O.N."/>
            <person name="Pelaez A.I."/>
            <person name="Sanchez J."/>
            <person name="Ferrer M."/>
        </authorList>
    </citation>
    <scope>NUCLEOTIDE SEQUENCE</scope>
</reference>
<dbReference type="InterPro" id="IPR027417">
    <property type="entry name" value="P-loop_NTPase"/>
</dbReference>
<comment type="caution">
    <text evidence="2">The sequence shown here is derived from an EMBL/GenBank/DDBJ whole genome shotgun (WGS) entry which is preliminary data.</text>
</comment>
<keyword evidence="2" id="KW-0067">ATP-binding</keyword>
<sequence>MGETPLHRYSEAALTHWRATHVGFVFQLYHLLPILSAYGNTELPLLSLGISRSNRRRKTAAALTLAGLPERFWKFKPTELSGGQQQRVGIARAFVTDPELLICDEPTGDLDRSSRDEILELLTEVNEHYGKTIIMATHDPHAAGYATRIVHLERGCVRPAVEQGGFNSEVQLR</sequence>
<dbReference type="PANTHER" id="PTHR24220:SF452">
    <property type="entry name" value="ABC TRANSPORTER ATP-BINDING PROTEIN"/>
    <property type="match status" value="1"/>
</dbReference>
<dbReference type="InterPro" id="IPR017871">
    <property type="entry name" value="ABC_transporter-like_CS"/>
</dbReference>
<dbReference type="PANTHER" id="PTHR24220">
    <property type="entry name" value="IMPORT ATP-BINDING PROTEIN"/>
    <property type="match status" value="1"/>
</dbReference>
<dbReference type="GO" id="GO:0005886">
    <property type="term" value="C:plasma membrane"/>
    <property type="evidence" value="ECO:0007669"/>
    <property type="project" value="TreeGrafter"/>
</dbReference>
<dbReference type="Gene3D" id="3.40.50.300">
    <property type="entry name" value="P-loop containing nucleotide triphosphate hydrolases"/>
    <property type="match status" value="1"/>
</dbReference>
<organism evidence="2">
    <name type="scientific">mine drainage metagenome</name>
    <dbReference type="NCBI Taxonomy" id="410659"/>
    <lineage>
        <taxon>unclassified sequences</taxon>
        <taxon>metagenomes</taxon>
        <taxon>ecological metagenomes</taxon>
    </lineage>
</organism>
<protein>
    <submittedName>
        <fullName evidence="2">ABC transporter ATP-binding protein</fullName>
    </submittedName>
</protein>
<name>T0YT11_9ZZZZ</name>
<evidence type="ECO:0000313" key="2">
    <source>
        <dbReference type="EMBL" id="EQD36298.1"/>
    </source>
</evidence>
<accession>T0YT11</accession>
<keyword evidence="2" id="KW-0547">Nucleotide-binding</keyword>
<feature type="domain" description="ABC transporter" evidence="1">
    <location>
        <begin position="1"/>
        <end position="172"/>
    </location>
</feature>
<dbReference type="GO" id="GO:0005524">
    <property type="term" value="F:ATP binding"/>
    <property type="evidence" value="ECO:0007669"/>
    <property type="project" value="UniProtKB-KW"/>
</dbReference>
<dbReference type="SUPFAM" id="SSF52540">
    <property type="entry name" value="P-loop containing nucleoside triphosphate hydrolases"/>
    <property type="match status" value="1"/>
</dbReference>
<gene>
    <name evidence="2" type="ORF">B2A_12202</name>
</gene>
<dbReference type="GO" id="GO:0022857">
    <property type="term" value="F:transmembrane transporter activity"/>
    <property type="evidence" value="ECO:0007669"/>
    <property type="project" value="TreeGrafter"/>
</dbReference>
<dbReference type="InterPro" id="IPR015854">
    <property type="entry name" value="ABC_transpr_LolD-like"/>
</dbReference>
<dbReference type="PROSITE" id="PS50893">
    <property type="entry name" value="ABC_TRANSPORTER_2"/>
    <property type="match status" value="1"/>
</dbReference>